<dbReference type="Proteomes" id="UP000191901">
    <property type="component" value="Chromosome"/>
</dbReference>
<evidence type="ECO:0000313" key="2">
    <source>
        <dbReference type="Proteomes" id="UP000191901"/>
    </source>
</evidence>
<reference evidence="1 2" key="1">
    <citation type="journal article" date="2016" name="Biochim. Biophys. Acta">
        <title>Characterization of red-shifted phycobilisomes isolated from the chlorophyll f-containing cyanobacterium Halomicronema hongdechloris.</title>
        <authorList>
            <person name="Li Y."/>
            <person name="Lin Y."/>
            <person name="Garvey C.J."/>
            <person name="Birch D."/>
            <person name="Corkery R.W."/>
            <person name="Loughlin P.C."/>
            <person name="Scheer H."/>
            <person name="Willows R.D."/>
            <person name="Chen M."/>
        </authorList>
    </citation>
    <scope>NUCLEOTIDE SEQUENCE [LARGE SCALE GENOMIC DNA]</scope>
    <source>
        <strain evidence="1 2">C2206</strain>
    </source>
</reference>
<protein>
    <submittedName>
        <fullName evidence="1">Uncharacterized protein</fullName>
    </submittedName>
</protein>
<proteinExistence type="predicted"/>
<organism evidence="1 2">
    <name type="scientific">Halomicronema hongdechloris C2206</name>
    <dbReference type="NCBI Taxonomy" id="1641165"/>
    <lineage>
        <taxon>Bacteria</taxon>
        <taxon>Bacillati</taxon>
        <taxon>Cyanobacteriota</taxon>
        <taxon>Cyanophyceae</taxon>
        <taxon>Nodosilineales</taxon>
        <taxon>Nodosilineaceae</taxon>
        <taxon>Halomicronema</taxon>
    </lineage>
</organism>
<evidence type="ECO:0000313" key="1">
    <source>
        <dbReference type="EMBL" id="ASC71882.1"/>
    </source>
</evidence>
<gene>
    <name evidence="1" type="ORF">XM38_028360</name>
</gene>
<sequence>MDEQNPSIRCYNAGEERRLCTLTIWILSNLANQGYLRLDLSPEQMGLLWSGRWLGDIDGFNL</sequence>
<dbReference type="AlphaFoldDB" id="A0A1Z3HNL5"/>
<accession>A0A1Z3HNL5</accession>
<name>A0A1Z3HNL5_9CYAN</name>
<dbReference type="KEGG" id="hhg:XM38_028360"/>
<keyword evidence="2" id="KW-1185">Reference proteome</keyword>
<dbReference type="EMBL" id="CP021983">
    <property type="protein sequence ID" value="ASC71882.1"/>
    <property type="molecule type" value="Genomic_DNA"/>
</dbReference>